<evidence type="ECO:0000256" key="2">
    <source>
        <dbReference type="ARBA" id="ARBA00022840"/>
    </source>
</evidence>
<feature type="compositionally biased region" description="Basic and acidic residues" evidence="4">
    <location>
        <begin position="543"/>
        <end position="555"/>
    </location>
</feature>
<keyword evidence="3" id="KW-0175">Coiled coil</keyword>
<protein>
    <submittedName>
        <fullName evidence="6">ABC-F family ATP-binding cassette domain-containing protein</fullName>
    </submittedName>
</protein>
<dbReference type="Gene3D" id="3.40.50.300">
    <property type="entry name" value="P-loop containing nucleotide triphosphate hydrolases"/>
    <property type="match status" value="2"/>
</dbReference>
<dbReference type="Pfam" id="PF00005">
    <property type="entry name" value="ABC_tran"/>
    <property type="match status" value="2"/>
</dbReference>
<dbReference type="Pfam" id="PF16326">
    <property type="entry name" value="ABC_tran_CTD"/>
    <property type="match status" value="1"/>
</dbReference>
<evidence type="ECO:0000313" key="7">
    <source>
        <dbReference type="Proteomes" id="UP001597561"/>
    </source>
</evidence>
<dbReference type="PROSITE" id="PS50893">
    <property type="entry name" value="ABC_TRANSPORTER_2"/>
    <property type="match status" value="2"/>
</dbReference>
<evidence type="ECO:0000256" key="1">
    <source>
        <dbReference type="ARBA" id="ARBA00022741"/>
    </source>
</evidence>
<accession>A0ABW5ZK73</accession>
<dbReference type="SUPFAM" id="SSF52540">
    <property type="entry name" value="P-loop containing nucleoside triphosphate hydrolases"/>
    <property type="match status" value="2"/>
</dbReference>
<evidence type="ECO:0000313" key="6">
    <source>
        <dbReference type="EMBL" id="MFD2912941.1"/>
    </source>
</evidence>
<feature type="region of interest" description="Disordered" evidence="4">
    <location>
        <begin position="532"/>
        <end position="555"/>
    </location>
</feature>
<dbReference type="PANTHER" id="PTHR42855:SF1">
    <property type="entry name" value="ABC TRANSPORTER DOMAIN-CONTAINING PROTEIN"/>
    <property type="match status" value="1"/>
</dbReference>
<dbReference type="InterPro" id="IPR032524">
    <property type="entry name" value="ABC_tran_C"/>
</dbReference>
<keyword evidence="1" id="KW-0547">Nucleotide-binding</keyword>
<dbReference type="PROSITE" id="PS00211">
    <property type="entry name" value="ABC_TRANSPORTER_1"/>
    <property type="match status" value="2"/>
</dbReference>
<dbReference type="PANTHER" id="PTHR42855">
    <property type="entry name" value="ABC TRANSPORTER ATP-BINDING SUBUNIT"/>
    <property type="match status" value="1"/>
</dbReference>
<dbReference type="InterPro" id="IPR051309">
    <property type="entry name" value="ABCF_ATPase"/>
</dbReference>
<dbReference type="RefSeq" id="WP_204727642.1">
    <property type="nucleotide sequence ID" value="NZ_JAFBDK010000001.1"/>
</dbReference>
<evidence type="ECO:0000256" key="4">
    <source>
        <dbReference type="SAM" id="MobiDB-lite"/>
    </source>
</evidence>
<dbReference type="CDD" id="cd03221">
    <property type="entry name" value="ABCF_EF-3"/>
    <property type="match status" value="2"/>
</dbReference>
<comment type="caution">
    <text evidence="6">The sequence shown here is derived from an EMBL/GenBank/DDBJ whole genome shotgun (WGS) entry which is preliminary data.</text>
</comment>
<evidence type="ECO:0000256" key="3">
    <source>
        <dbReference type="SAM" id="Coils"/>
    </source>
</evidence>
<keyword evidence="2 6" id="KW-0067">ATP-binding</keyword>
<proteinExistence type="predicted"/>
<dbReference type="InterPro" id="IPR027417">
    <property type="entry name" value="P-loop_NTPase"/>
</dbReference>
<dbReference type="Gene3D" id="1.10.287.380">
    <property type="entry name" value="Valyl-tRNA synthetase, C-terminal domain"/>
    <property type="match status" value="1"/>
</dbReference>
<dbReference type="Pfam" id="PF12848">
    <property type="entry name" value="ABC_tran_Xtn"/>
    <property type="match status" value="1"/>
</dbReference>
<dbReference type="InterPro" id="IPR032781">
    <property type="entry name" value="ABC_tran_Xtn"/>
</dbReference>
<dbReference type="InterPro" id="IPR037118">
    <property type="entry name" value="Val-tRNA_synth_C_sf"/>
</dbReference>
<organism evidence="6 7">
    <name type="scientific">Jeotgalibacillus terrae</name>
    <dbReference type="NCBI Taxonomy" id="587735"/>
    <lineage>
        <taxon>Bacteria</taxon>
        <taxon>Bacillati</taxon>
        <taxon>Bacillota</taxon>
        <taxon>Bacilli</taxon>
        <taxon>Bacillales</taxon>
        <taxon>Caryophanaceae</taxon>
        <taxon>Jeotgalibacillus</taxon>
    </lineage>
</organism>
<dbReference type="EMBL" id="JBHUPG010000027">
    <property type="protein sequence ID" value="MFD2912941.1"/>
    <property type="molecule type" value="Genomic_DNA"/>
</dbReference>
<dbReference type="SMART" id="SM00382">
    <property type="entry name" value="AAA"/>
    <property type="match status" value="2"/>
</dbReference>
<sequence>MKQCKVLNVQKAYGEKNLFQDLSFTITDTDKIGLIGVNGTGKSTLMKMIAGKEYADTGEIEYPKNYTIKLLDQEPDLNDHLTVMETVFESDADITKLMNQYQMIMNEFEKNPESDQIQERMLSIQQKMDEHNAWDAAAKAKAVLSKLGMNQTEMKISQLSGGQKKRVALAQVLLEEPDLLLLDEPTNHLDYEAILWLGQYLQKYSGAILFVSHDRYFIDQVSNSMLELEKGKAYKYKGNYQQFIETKAEREEQQASEERKKNNLYKNELAWMRKGAKARTTKQKARIQRFETLEKSVGNQDDSELNIGSLSSRLGKQVIELKAVTKAYDQVLFKDFSLLVTPGDRIGIVGSNGSGKSTLMNLIAGRIKPDSGSVDIGQTVKIGYFSQEIEEMDQTMRMIEYIRESAEAIETADGTVSPSQILEQFLFPPEVHGTPIYKLSGGEKRRLFLLKLLMKQPNVLMLDEPTNDLDTQTLTVLENFLEGFKGVVITVSHDRYFLDKTAEKLIILNQSETPDITLDDYSTYLEMKFSSGMEKTQEAPNKNAEEKPAGEAKEKTRLSYKEKLEWETITSTIEEKEMLIEALELELNETGSDYMRAEEINEELATLNQKLEELIERWSYLSEYAE</sequence>
<dbReference type="InterPro" id="IPR003439">
    <property type="entry name" value="ABC_transporter-like_ATP-bd"/>
</dbReference>
<dbReference type="Proteomes" id="UP001597561">
    <property type="component" value="Unassembled WGS sequence"/>
</dbReference>
<gene>
    <name evidence="6" type="ORF">ACFS5P_13730</name>
</gene>
<feature type="coiled-coil region" evidence="3">
    <location>
        <begin position="573"/>
        <end position="617"/>
    </location>
</feature>
<keyword evidence="7" id="KW-1185">Reference proteome</keyword>
<reference evidence="7" key="1">
    <citation type="journal article" date="2019" name="Int. J. Syst. Evol. Microbiol.">
        <title>The Global Catalogue of Microorganisms (GCM) 10K type strain sequencing project: providing services to taxonomists for standard genome sequencing and annotation.</title>
        <authorList>
            <consortium name="The Broad Institute Genomics Platform"/>
            <consortium name="The Broad Institute Genome Sequencing Center for Infectious Disease"/>
            <person name="Wu L."/>
            <person name="Ma J."/>
        </authorList>
    </citation>
    <scope>NUCLEOTIDE SEQUENCE [LARGE SCALE GENOMIC DNA]</scope>
    <source>
        <strain evidence="7">KCTC 13528</strain>
    </source>
</reference>
<dbReference type="GO" id="GO:0005524">
    <property type="term" value="F:ATP binding"/>
    <property type="evidence" value="ECO:0007669"/>
    <property type="project" value="UniProtKB-KW"/>
</dbReference>
<dbReference type="InterPro" id="IPR003593">
    <property type="entry name" value="AAA+_ATPase"/>
</dbReference>
<dbReference type="InterPro" id="IPR017871">
    <property type="entry name" value="ABC_transporter-like_CS"/>
</dbReference>
<feature type="coiled-coil region" evidence="3">
    <location>
        <begin position="241"/>
        <end position="268"/>
    </location>
</feature>
<name>A0ABW5ZK73_9BACL</name>
<feature type="domain" description="ABC transporter" evidence="5">
    <location>
        <begin position="316"/>
        <end position="552"/>
    </location>
</feature>
<feature type="domain" description="ABC transporter" evidence="5">
    <location>
        <begin position="4"/>
        <end position="255"/>
    </location>
</feature>
<evidence type="ECO:0000259" key="5">
    <source>
        <dbReference type="PROSITE" id="PS50893"/>
    </source>
</evidence>